<evidence type="ECO:0000313" key="2">
    <source>
        <dbReference type="EMBL" id="RXE57510.1"/>
    </source>
</evidence>
<gene>
    <name evidence="2" type="ORF">EFD62_17355</name>
</gene>
<dbReference type="EMBL" id="RLII01000080">
    <property type="protein sequence ID" value="RXE57510.1"/>
    <property type="molecule type" value="Genomic_DNA"/>
</dbReference>
<dbReference type="Pfam" id="PF20020">
    <property type="entry name" value="DUF6431"/>
    <property type="match status" value="1"/>
</dbReference>
<protein>
    <submittedName>
        <fullName evidence="2">Transposase</fullName>
    </submittedName>
</protein>
<dbReference type="Proteomes" id="UP000289166">
    <property type="component" value="Unassembled WGS sequence"/>
</dbReference>
<accession>A0A4Q0I000</accession>
<name>A0A4Q0I000_9FIRM</name>
<evidence type="ECO:0000259" key="1">
    <source>
        <dbReference type="Pfam" id="PF20020"/>
    </source>
</evidence>
<reference evidence="3" key="1">
    <citation type="submission" date="2018-11" db="EMBL/GenBank/DDBJ databases">
        <title>Genome sequencing of a novel mesophilic and cellulolytic organism within the genus Hungateiclostridium.</title>
        <authorList>
            <person name="Rettenmaier R."/>
            <person name="Liebl W."/>
            <person name="Zverlov V."/>
        </authorList>
    </citation>
    <scope>NUCLEOTIDE SEQUENCE [LARGE SCALE GENOMIC DNA]</scope>
    <source>
        <strain evidence="3">N2K1</strain>
    </source>
</reference>
<dbReference type="InterPro" id="IPR045536">
    <property type="entry name" value="DUF6431"/>
</dbReference>
<proteinExistence type="predicted"/>
<evidence type="ECO:0000313" key="3">
    <source>
        <dbReference type="Proteomes" id="UP000289166"/>
    </source>
</evidence>
<comment type="caution">
    <text evidence="2">The sequence shown here is derived from an EMBL/GenBank/DDBJ whole genome shotgun (WGS) entry which is preliminary data.</text>
</comment>
<dbReference type="OrthoDB" id="2066692at2"/>
<organism evidence="2 3">
    <name type="scientific">Acetivibrio mesophilus</name>
    <dbReference type="NCBI Taxonomy" id="2487273"/>
    <lineage>
        <taxon>Bacteria</taxon>
        <taxon>Bacillati</taxon>
        <taxon>Bacillota</taxon>
        <taxon>Clostridia</taxon>
        <taxon>Eubacteriales</taxon>
        <taxon>Oscillospiraceae</taxon>
        <taxon>Acetivibrio</taxon>
    </lineage>
</organism>
<dbReference type="AlphaFoldDB" id="A0A4Q0I000"/>
<sequence length="173" mass="20000">MKEFSSKKLPFIKLPCPFCGAKNPNWTYHDSYSRYLVGFENNAPANHIIDITRIICSSCEHPHAILPEIIIPYSSYSLTFILSVLRDYYLKTKITDICEKYQISVSMIYAWKLLFIQHKKLWLGILEDIYHSSLEFLSTIPKFNTSNDLHCFFEQNGLSFLQGVTKTALSNSS</sequence>
<feature type="domain" description="DUF6431" evidence="1">
    <location>
        <begin position="16"/>
        <end position="88"/>
    </location>
</feature>
<keyword evidence="3" id="KW-1185">Reference proteome</keyword>
<dbReference type="RefSeq" id="WP_083225067.1">
    <property type="nucleotide sequence ID" value="NZ_RLII01000080.1"/>
</dbReference>